<evidence type="ECO:0000256" key="2">
    <source>
        <dbReference type="ARBA" id="ARBA00022448"/>
    </source>
</evidence>
<keyword evidence="14" id="KW-1185">Reference proteome</keyword>
<protein>
    <submittedName>
        <fullName evidence="13">TonB-dependent receptor</fullName>
    </submittedName>
</protein>
<dbReference type="AlphaFoldDB" id="A0A5B7ZTM9"/>
<dbReference type="EMBL" id="CP040871">
    <property type="protein sequence ID" value="QDA58320.1"/>
    <property type="molecule type" value="Genomic_DNA"/>
</dbReference>
<organism evidence="13 14">
    <name type="scientific">Thermomonas aquatica</name>
    <dbReference type="NCBI Taxonomy" id="2202149"/>
    <lineage>
        <taxon>Bacteria</taxon>
        <taxon>Pseudomonadati</taxon>
        <taxon>Pseudomonadota</taxon>
        <taxon>Gammaproteobacteria</taxon>
        <taxon>Lysobacterales</taxon>
        <taxon>Lysobacteraceae</taxon>
        <taxon>Thermomonas</taxon>
    </lineage>
</organism>
<keyword evidence="2 8" id="KW-0813">Transport</keyword>
<evidence type="ECO:0000256" key="8">
    <source>
        <dbReference type="PROSITE-ProRule" id="PRU01360"/>
    </source>
</evidence>
<dbReference type="InterPro" id="IPR037066">
    <property type="entry name" value="Plug_dom_sf"/>
</dbReference>
<evidence type="ECO:0000256" key="9">
    <source>
        <dbReference type="RuleBase" id="RU003357"/>
    </source>
</evidence>
<keyword evidence="10" id="KW-0732">Signal</keyword>
<sequence>MAVRTNIRFTRSPLTLALAAAMLLPAASAMAQDQSSDKTDATATQDGTKTLDQVTVVGSRIKRVEIEGPAPITVITRADIEREGFQTVGDMLQTLTQNTTSSFTGDLAVSGFTPNAQVVNLRNLGPGYTLTLVNGRRPAQYPQPYNRDNNVVNVKAIPSSIVERVEVLTGGASAIYGSDAVAGVVNIVTRENIDGHNLRLTVGTTSAGGGDRGKLEFSGGASGDRWSTVYALQYEKWDPVFASQRDFLSDTRRGPLGSITNPALSLIAIRGNTRPGGAVNTNAFYPGQAACDAFGYTTVTTATRGTYCGSFTQPASRSIFNAGSNYSGYINGRFDVSDSLQFFGDFTYYHADGKSSSGTEFWGTSGDRFLTTSSGATTSLYYDPQAGGLLQLQRVFNPFELGGNEAATTLYDENTYNATIGANGTLGDRFDWEVSYQTSRYEYTADRPRLLAKAVHDYFLGPQQGWASSTGVAGGIYPVYSLNLARWYAPITPEIYRSFATRVINRGETSSSNFNFTLSGDLFDLPAGPLGFAAILESGTQETDLKSDPRLDQLRPIDAGTVYNLTSSGRTHGTRDRYAAGVELNVPIFSKLDMDIAARWDKYDDITAVDDAITYNIGLKYRPVDSLLLRASYATSFRAPDMQLVYAEGAASYSTVLDEYSCRSGTGLGLTTGPRTRTQCNVTNDPTIYQAQTLIAGNPLLKEEEGKSFTAGFVWDVADNMSVSIDYWRIKLADQATQLSSAYLLENEANCRLGVKRDGTAFEHEASSAYCQNITSLITRTVGEPGSSTDNRISRINSAYINAALTDTSGIDASWKYSLTTDRIGKFNFDVGYSLMLTNKYKQFDTDPLVDYRNDPIISDQRSRVRGSIGWSLNTWSATLFGTRYGSNGSFAAVNGVNAAGGAYSSRLEPYMLYNISLGKRINENLSLMGTVVNVTNNTFRPDNSNTGYPYYDYTIGADPMGRRFTLTAEYKF</sequence>
<dbReference type="InterPro" id="IPR012910">
    <property type="entry name" value="Plug_dom"/>
</dbReference>
<dbReference type="InterPro" id="IPR000531">
    <property type="entry name" value="Beta-barrel_TonB"/>
</dbReference>
<dbReference type="InterPro" id="IPR036942">
    <property type="entry name" value="Beta-barrel_TonB_sf"/>
</dbReference>
<dbReference type="Pfam" id="PF00593">
    <property type="entry name" value="TonB_dep_Rec_b-barrel"/>
    <property type="match status" value="1"/>
</dbReference>
<feature type="domain" description="TonB-dependent receptor-like beta-barrel" evidence="11">
    <location>
        <begin position="367"/>
        <end position="935"/>
    </location>
</feature>
<dbReference type="RefSeq" id="WP_139717659.1">
    <property type="nucleotide sequence ID" value="NZ_CP040871.1"/>
</dbReference>
<dbReference type="OrthoDB" id="6276154at2"/>
<comment type="similarity">
    <text evidence="8 9">Belongs to the TonB-dependent receptor family.</text>
</comment>
<evidence type="ECO:0000256" key="4">
    <source>
        <dbReference type="ARBA" id="ARBA00022692"/>
    </source>
</evidence>
<keyword evidence="7 8" id="KW-0998">Cell outer membrane</keyword>
<accession>A0A5B7ZTM9</accession>
<evidence type="ECO:0000259" key="12">
    <source>
        <dbReference type="Pfam" id="PF07715"/>
    </source>
</evidence>
<keyword evidence="5 9" id="KW-0798">TonB box</keyword>
<dbReference type="PANTHER" id="PTHR47234">
    <property type="match status" value="1"/>
</dbReference>
<evidence type="ECO:0000256" key="10">
    <source>
        <dbReference type="SAM" id="SignalP"/>
    </source>
</evidence>
<keyword evidence="13" id="KW-0675">Receptor</keyword>
<feature type="signal peptide" evidence="10">
    <location>
        <begin position="1"/>
        <end position="31"/>
    </location>
</feature>
<evidence type="ECO:0000256" key="6">
    <source>
        <dbReference type="ARBA" id="ARBA00023136"/>
    </source>
</evidence>
<evidence type="ECO:0000256" key="1">
    <source>
        <dbReference type="ARBA" id="ARBA00004571"/>
    </source>
</evidence>
<evidence type="ECO:0000256" key="3">
    <source>
        <dbReference type="ARBA" id="ARBA00022452"/>
    </source>
</evidence>
<feature type="domain" description="TonB-dependent receptor plug" evidence="12">
    <location>
        <begin position="67"/>
        <end position="184"/>
    </location>
</feature>
<evidence type="ECO:0000313" key="14">
    <source>
        <dbReference type="Proteomes" id="UP000308149"/>
    </source>
</evidence>
<dbReference type="SUPFAM" id="SSF56935">
    <property type="entry name" value="Porins"/>
    <property type="match status" value="1"/>
</dbReference>
<dbReference type="KEGG" id="thes:FHQ07_13905"/>
<proteinExistence type="inferred from homology"/>
<dbReference type="GO" id="GO:0009279">
    <property type="term" value="C:cell outer membrane"/>
    <property type="evidence" value="ECO:0007669"/>
    <property type="project" value="UniProtKB-SubCell"/>
</dbReference>
<dbReference type="Proteomes" id="UP000308149">
    <property type="component" value="Chromosome"/>
</dbReference>
<evidence type="ECO:0000259" key="11">
    <source>
        <dbReference type="Pfam" id="PF00593"/>
    </source>
</evidence>
<evidence type="ECO:0000256" key="5">
    <source>
        <dbReference type="ARBA" id="ARBA00023077"/>
    </source>
</evidence>
<name>A0A5B7ZTM9_9GAMM</name>
<dbReference type="InterPro" id="IPR039426">
    <property type="entry name" value="TonB-dep_rcpt-like"/>
</dbReference>
<gene>
    <name evidence="13" type="ORF">FHQ07_13905</name>
</gene>
<dbReference type="Gene3D" id="2.170.130.10">
    <property type="entry name" value="TonB-dependent receptor, plug domain"/>
    <property type="match status" value="1"/>
</dbReference>
<evidence type="ECO:0000313" key="13">
    <source>
        <dbReference type="EMBL" id="QDA58320.1"/>
    </source>
</evidence>
<keyword evidence="6 8" id="KW-0472">Membrane</keyword>
<feature type="chain" id="PRO_5022893755" evidence="10">
    <location>
        <begin position="32"/>
        <end position="973"/>
    </location>
</feature>
<comment type="subcellular location">
    <subcellularLocation>
        <location evidence="1 8">Cell outer membrane</location>
        <topology evidence="1 8">Multi-pass membrane protein</topology>
    </subcellularLocation>
</comment>
<dbReference type="Pfam" id="PF07715">
    <property type="entry name" value="Plug"/>
    <property type="match status" value="1"/>
</dbReference>
<keyword evidence="3 8" id="KW-1134">Transmembrane beta strand</keyword>
<evidence type="ECO:0000256" key="7">
    <source>
        <dbReference type="ARBA" id="ARBA00023237"/>
    </source>
</evidence>
<dbReference type="PANTHER" id="PTHR47234:SF1">
    <property type="entry name" value="TONB-DEPENDENT RECEPTOR"/>
    <property type="match status" value="1"/>
</dbReference>
<dbReference type="PROSITE" id="PS52016">
    <property type="entry name" value="TONB_DEPENDENT_REC_3"/>
    <property type="match status" value="1"/>
</dbReference>
<reference evidence="13 14" key="1">
    <citation type="submission" date="2019-06" db="EMBL/GenBank/DDBJ databases">
        <title>Thermomonas aquatica sp. nov., isolated from an industrial wastewater treatment plant.</title>
        <authorList>
            <person name="Jeon J.H."/>
            <person name="Park D.-S."/>
        </authorList>
    </citation>
    <scope>NUCLEOTIDE SEQUENCE [LARGE SCALE GENOMIC DNA]</scope>
    <source>
        <strain evidence="13 14">SY21</strain>
    </source>
</reference>
<keyword evidence="4 8" id="KW-0812">Transmembrane</keyword>
<dbReference type="Gene3D" id="2.40.170.20">
    <property type="entry name" value="TonB-dependent receptor, beta-barrel domain"/>
    <property type="match status" value="1"/>
</dbReference>